<dbReference type="AlphaFoldDB" id="A0AAE3MHU7"/>
<dbReference type="EMBL" id="JAPDPI010000077">
    <property type="protein sequence ID" value="MCW3807994.1"/>
    <property type="molecule type" value="Genomic_DNA"/>
</dbReference>
<dbReference type="RefSeq" id="WP_301202517.1">
    <property type="nucleotide sequence ID" value="NZ_JAPDPI010000077.1"/>
</dbReference>
<evidence type="ECO:0000313" key="2">
    <source>
        <dbReference type="EMBL" id="MCW3807994.1"/>
    </source>
</evidence>
<evidence type="ECO:0000313" key="3">
    <source>
        <dbReference type="Proteomes" id="UP001207408"/>
    </source>
</evidence>
<feature type="coiled-coil region" evidence="1">
    <location>
        <begin position="29"/>
        <end position="56"/>
    </location>
</feature>
<dbReference type="NCBIfam" id="TIGR01987">
    <property type="entry name" value="HI0074"/>
    <property type="match status" value="1"/>
</dbReference>
<reference evidence="2" key="1">
    <citation type="submission" date="2022-10" db="EMBL/GenBank/DDBJ databases">
        <authorList>
            <person name="Yu W.X."/>
        </authorList>
    </citation>
    <scope>NUCLEOTIDE SEQUENCE</scope>
    <source>
        <strain evidence="2">D04</strain>
    </source>
</reference>
<comment type="caution">
    <text evidence="2">The sequence shown here is derived from an EMBL/GenBank/DDBJ whole genome shotgun (WGS) entry which is preliminary data.</text>
</comment>
<keyword evidence="3" id="KW-1185">Reference proteome</keyword>
<dbReference type="Proteomes" id="UP001207408">
    <property type="component" value="Unassembled WGS sequence"/>
</dbReference>
<gene>
    <name evidence="2" type="ORF">OM074_20390</name>
</gene>
<dbReference type="SUPFAM" id="SSF81593">
    <property type="entry name" value="Nucleotidyltransferase substrate binding subunit/domain"/>
    <property type="match status" value="1"/>
</dbReference>
<dbReference type="Pfam" id="PF08780">
    <property type="entry name" value="NTase_sub_bind"/>
    <property type="match status" value="1"/>
</dbReference>
<keyword evidence="1" id="KW-0175">Coiled coil</keyword>
<organism evidence="2 3">
    <name type="scientific">Plebeiibacterium marinum</name>
    <dbReference type="NCBI Taxonomy" id="2992111"/>
    <lineage>
        <taxon>Bacteria</taxon>
        <taxon>Pseudomonadati</taxon>
        <taxon>Bacteroidota</taxon>
        <taxon>Bacteroidia</taxon>
        <taxon>Marinilabiliales</taxon>
        <taxon>Marinilabiliaceae</taxon>
        <taxon>Plebeiibacterium</taxon>
    </lineage>
</organism>
<accession>A0AAE3MHU7</accession>
<protein>
    <submittedName>
        <fullName evidence="2">Nucleotidyltransferase substrate binding protein</fullName>
    </submittedName>
</protein>
<dbReference type="Gene3D" id="1.20.120.330">
    <property type="entry name" value="Nucleotidyltransferases domain 2"/>
    <property type="match status" value="1"/>
</dbReference>
<proteinExistence type="predicted"/>
<sequence length="163" mass="19371">MTGKEDIRWEQRFSNYNKALKKLSEAIEYIKKEHKKNDLETEIEETEDTLEEIIKEGLIQRFEYTYEMAWNVMKDYALYQGNSDIGGSRDAIRFAFSTKLIENGDMWMDMIKSRIKTSHTYNEGTANEIYLKIINEYHFAFQAFKEVMEGKRAGEQQSLFDKE</sequence>
<dbReference type="InterPro" id="IPR010235">
    <property type="entry name" value="HepT"/>
</dbReference>
<name>A0AAE3MHU7_9BACT</name>
<evidence type="ECO:0000256" key="1">
    <source>
        <dbReference type="SAM" id="Coils"/>
    </source>
</evidence>